<feature type="region of interest" description="Disordered" evidence="1">
    <location>
        <begin position="406"/>
        <end position="434"/>
    </location>
</feature>
<evidence type="ECO:0000313" key="3">
    <source>
        <dbReference type="EMBL" id="GGJ85205.1"/>
    </source>
</evidence>
<feature type="domain" description="GAF" evidence="2">
    <location>
        <begin position="107"/>
        <end position="217"/>
    </location>
</feature>
<reference evidence="4" key="1">
    <citation type="journal article" date="2019" name="Int. J. Syst. Evol. Microbiol.">
        <title>The Global Catalogue of Microorganisms (GCM) 10K type strain sequencing project: providing services to taxonomists for standard genome sequencing and annotation.</title>
        <authorList>
            <consortium name="The Broad Institute Genomics Platform"/>
            <consortium name="The Broad Institute Genome Sequencing Center for Infectious Disease"/>
            <person name="Wu L."/>
            <person name="Ma J."/>
        </authorList>
    </citation>
    <scope>NUCLEOTIDE SEQUENCE [LARGE SCALE GENOMIC DNA]</scope>
    <source>
        <strain evidence="4">CGMCC 4.7275</strain>
    </source>
</reference>
<dbReference type="RefSeq" id="WP_189106625.1">
    <property type="nucleotide sequence ID" value="NZ_BMMV01000004.1"/>
</dbReference>
<accession>A0ABQ2E1X6</accession>
<proteinExistence type="predicted"/>
<keyword evidence="4" id="KW-1185">Reference proteome</keyword>
<protein>
    <submittedName>
        <fullName evidence="3">Transcriptional regulator</fullName>
    </submittedName>
</protein>
<dbReference type="InterPro" id="IPR029016">
    <property type="entry name" value="GAF-like_dom_sf"/>
</dbReference>
<evidence type="ECO:0000256" key="1">
    <source>
        <dbReference type="SAM" id="MobiDB-lite"/>
    </source>
</evidence>
<organism evidence="3 4">
    <name type="scientific">Streptomyces camponoticapitis</name>
    <dbReference type="NCBI Taxonomy" id="1616125"/>
    <lineage>
        <taxon>Bacteria</taxon>
        <taxon>Bacillati</taxon>
        <taxon>Actinomycetota</taxon>
        <taxon>Actinomycetes</taxon>
        <taxon>Kitasatosporales</taxon>
        <taxon>Streptomycetaceae</taxon>
        <taxon>Streptomyces</taxon>
    </lineage>
</organism>
<name>A0ABQ2E1X6_9ACTN</name>
<dbReference type="EMBL" id="BMMV01000004">
    <property type="protein sequence ID" value="GGJ85205.1"/>
    <property type="molecule type" value="Genomic_DNA"/>
</dbReference>
<dbReference type="Proteomes" id="UP000660265">
    <property type="component" value="Unassembled WGS sequence"/>
</dbReference>
<gene>
    <name evidence="3" type="ORF">GCM10011583_16040</name>
</gene>
<dbReference type="InterPro" id="IPR003018">
    <property type="entry name" value="GAF"/>
</dbReference>
<comment type="caution">
    <text evidence="3">The sequence shown here is derived from an EMBL/GenBank/DDBJ whole genome shotgun (WGS) entry which is preliminary data.</text>
</comment>
<dbReference type="Gene3D" id="3.30.450.40">
    <property type="match status" value="1"/>
</dbReference>
<dbReference type="Pfam" id="PF01590">
    <property type="entry name" value="GAF"/>
    <property type="match status" value="1"/>
</dbReference>
<dbReference type="SUPFAM" id="SSF55781">
    <property type="entry name" value="GAF domain-like"/>
    <property type="match status" value="1"/>
</dbReference>
<evidence type="ECO:0000313" key="4">
    <source>
        <dbReference type="Proteomes" id="UP000660265"/>
    </source>
</evidence>
<feature type="compositionally biased region" description="Basic and acidic residues" evidence="1">
    <location>
        <begin position="425"/>
        <end position="434"/>
    </location>
</feature>
<sequence>MKDTPLDLSRLATMDGGRATRLLQRIREASLAGDRPPMAPRPVIGASWQRMRRLGVDPDRQTGRAVLGAEELEHRRRTSALAEVIRGVTGGLTDVADATVQILVVSDDQGRVLWREGNPKVSRQADAISLAEGAAWSEQVTGTNAIGTALAARAPVQVHSAEHFVHTLTHWTCAAAPVHDPRDGRLLGAIDVSGPAAGFHPTTLALVTSVARLAESELRERHQRAVGRLRSVAAPILSRVGGRAVAVDTHGWTAAVTGMAPVDRLPLPKSLRPGRLWLPSLGMCTVEPLPGGWLLTVEEEPPPDAPSKVVLDLSRPRRWSLTVSGSAGSWAQELTPRHAELLYVLAVHRDGRSAAELAADVFGDPTRTVTVRAEMSRVRRHLAGVLAHRPYRFSEEVEVEVVRPEHPADLLPHSTAPAVAGGRLSRRDHGQGQG</sequence>
<evidence type="ECO:0000259" key="2">
    <source>
        <dbReference type="Pfam" id="PF01590"/>
    </source>
</evidence>